<name>A0AAJ5NRZ0_9BACT</name>
<evidence type="ECO:0000313" key="1">
    <source>
        <dbReference type="EMBL" id="VEU61441.1"/>
    </source>
</evidence>
<evidence type="ECO:0000313" key="2">
    <source>
        <dbReference type="Proteomes" id="UP000289629"/>
    </source>
</evidence>
<dbReference type="EMBL" id="LR214971">
    <property type="protein sequence ID" value="VEU61441.1"/>
    <property type="molecule type" value="Genomic_DNA"/>
</dbReference>
<reference evidence="1 2" key="1">
    <citation type="submission" date="2019-01" db="EMBL/GenBank/DDBJ databases">
        <authorList>
            <consortium name="Pathogen Informatics"/>
        </authorList>
    </citation>
    <scope>NUCLEOTIDE SEQUENCE [LARGE SCALE GENOMIC DNA]</scope>
    <source>
        <strain evidence="1 2">NCTC10125</strain>
    </source>
</reference>
<dbReference type="AlphaFoldDB" id="A0AAJ5NRZ0"/>
<dbReference type="Proteomes" id="UP000289629">
    <property type="component" value="Chromosome"/>
</dbReference>
<protein>
    <submittedName>
        <fullName evidence="1">Uncharacterized protein</fullName>
    </submittedName>
</protein>
<gene>
    <name evidence="1" type="ORF">NCTC10125_00226</name>
</gene>
<organism evidence="1 2">
    <name type="scientific">Mesomycoplasma dispar</name>
    <dbReference type="NCBI Taxonomy" id="86660"/>
    <lineage>
        <taxon>Bacteria</taxon>
        <taxon>Bacillati</taxon>
        <taxon>Mycoplasmatota</taxon>
        <taxon>Mycoplasmoidales</taxon>
        <taxon>Metamycoplasmataceae</taxon>
        <taxon>Mesomycoplasma</taxon>
    </lineage>
</organism>
<sequence length="33" mass="4100">MEIHTDLMYNAKKRLLIELKYLEIDIKSFVHFF</sequence>
<proteinExistence type="predicted"/>
<accession>A0AAJ5NRZ0</accession>